<evidence type="ECO:0000313" key="2">
    <source>
        <dbReference type="EMBL" id="CAA9283229.1"/>
    </source>
</evidence>
<evidence type="ECO:0000256" key="1">
    <source>
        <dbReference type="SAM" id="MobiDB-lite"/>
    </source>
</evidence>
<feature type="region of interest" description="Disordered" evidence="1">
    <location>
        <begin position="21"/>
        <end position="54"/>
    </location>
</feature>
<name>A0A6J4JNP8_9ACTN</name>
<accession>A0A6J4JNP8</accession>
<gene>
    <name evidence="2" type="ORF">AVDCRST_MAG41-3755</name>
</gene>
<dbReference type="EMBL" id="CADCTP010000344">
    <property type="protein sequence ID" value="CAA9283229.1"/>
    <property type="molecule type" value="Genomic_DNA"/>
</dbReference>
<reference evidence="2" key="1">
    <citation type="submission" date="2020-02" db="EMBL/GenBank/DDBJ databases">
        <authorList>
            <person name="Meier V. D."/>
        </authorList>
    </citation>
    <scope>NUCLEOTIDE SEQUENCE</scope>
    <source>
        <strain evidence="2">AVDCRST_MAG41</strain>
    </source>
</reference>
<protein>
    <submittedName>
        <fullName evidence="2">Uncharacterized protein</fullName>
    </submittedName>
</protein>
<organism evidence="2">
    <name type="scientific">uncultured Mycobacteriales bacterium</name>
    <dbReference type="NCBI Taxonomy" id="581187"/>
    <lineage>
        <taxon>Bacteria</taxon>
        <taxon>Bacillati</taxon>
        <taxon>Actinomycetota</taxon>
        <taxon>Actinomycetes</taxon>
        <taxon>Mycobacteriales</taxon>
        <taxon>environmental samples</taxon>
    </lineage>
</organism>
<sequence>MASQNTGARTVSTVARIAGTAGAGGAGASRPGIVGTGSLTVRQDDPAPTTRQVQ</sequence>
<proteinExistence type="predicted"/>
<dbReference type="AlphaFoldDB" id="A0A6J4JNP8"/>